<keyword evidence="3 6" id="KW-0812">Transmembrane</keyword>
<dbReference type="AlphaFoldDB" id="A0A3P3XK97"/>
<evidence type="ECO:0000256" key="1">
    <source>
        <dbReference type="ARBA" id="ARBA00004651"/>
    </source>
</evidence>
<keyword evidence="4 6" id="KW-1133">Transmembrane helix</keyword>
<dbReference type="InterPro" id="IPR038730">
    <property type="entry name" value="HyfE-like"/>
</dbReference>
<name>A0A3P3XK97_9SPIR</name>
<protein>
    <submittedName>
        <fullName evidence="7">Putative NAD-dependent dehydrogenase subunit</fullName>
    </submittedName>
</protein>
<reference evidence="7" key="1">
    <citation type="submission" date="2017-02" db="EMBL/GenBank/DDBJ databases">
        <authorList>
            <person name="Regsiter A."/>
            <person name="William W."/>
        </authorList>
    </citation>
    <scope>NUCLEOTIDE SEQUENCE</scope>
    <source>
        <strain evidence="7">Bib</strain>
    </source>
</reference>
<keyword evidence="5 6" id="KW-0472">Membrane</keyword>
<keyword evidence="2" id="KW-1003">Cell membrane</keyword>
<gene>
    <name evidence="7" type="ORF">SPIROBIBN47_330011</name>
</gene>
<evidence type="ECO:0000256" key="6">
    <source>
        <dbReference type="SAM" id="Phobius"/>
    </source>
</evidence>
<feature type="transmembrane region" description="Helical" evidence="6">
    <location>
        <begin position="174"/>
        <end position="193"/>
    </location>
</feature>
<comment type="subcellular location">
    <subcellularLocation>
        <location evidence="1">Cell membrane</location>
        <topology evidence="1">Multi-pass membrane protein</topology>
    </subcellularLocation>
</comment>
<feature type="transmembrane region" description="Helical" evidence="6">
    <location>
        <begin position="56"/>
        <end position="75"/>
    </location>
</feature>
<dbReference type="PANTHER" id="PTHR38601:SF1">
    <property type="entry name" value="HYDROGENASE-4 COMPONENT E"/>
    <property type="match status" value="1"/>
</dbReference>
<organism evidence="7">
    <name type="scientific">uncultured spirochete</name>
    <dbReference type="NCBI Taxonomy" id="156406"/>
    <lineage>
        <taxon>Bacteria</taxon>
        <taxon>Pseudomonadati</taxon>
        <taxon>Spirochaetota</taxon>
        <taxon>Spirochaetia</taxon>
        <taxon>Spirochaetales</taxon>
        <taxon>environmental samples</taxon>
    </lineage>
</organism>
<evidence type="ECO:0000256" key="5">
    <source>
        <dbReference type="ARBA" id="ARBA00023136"/>
    </source>
</evidence>
<sequence>MTSLQNMLLIVVLITDLTMAANSRLGTCINITAIQGFALGFLPLAIGLEKGMNFELVAIAVIGIALRGILFPYILHRSLLNSGTSRELKPIVGYFLSVAIVLVLIFASLWISIRIDFIAPQLLLLSTVALSTIFAGTFFIVGRRLAIMQILGYILLENGIYCMGLAFVQDIPMIVELGVLFDAIVAVFVMSVATNKIHEEFEHFDIQKLDSLKG</sequence>
<feature type="transmembrane region" description="Helical" evidence="6">
    <location>
        <begin position="147"/>
        <end position="167"/>
    </location>
</feature>
<feature type="transmembrane region" description="Helical" evidence="6">
    <location>
        <begin position="30"/>
        <end position="49"/>
    </location>
</feature>
<evidence type="ECO:0000313" key="7">
    <source>
        <dbReference type="EMBL" id="SLM14402.1"/>
    </source>
</evidence>
<feature type="transmembrane region" description="Helical" evidence="6">
    <location>
        <begin position="91"/>
        <end position="110"/>
    </location>
</feature>
<dbReference type="GO" id="GO:0005886">
    <property type="term" value="C:plasma membrane"/>
    <property type="evidence" value="ECO:0007669"/>
    <property type="project" value="UniProtKB-SubCell"/>
</dbReference>
<feature type="transmembrane region" description="Helical" evidence="6">
    <location>
        <begin position="122"/>
        <end position="141"/>
    </location>
</feature>
<evidence type="ECO:0000256" key="3">
    <source>
        <dbReference type="ARBA" id="ARBA00022692"/>
    </source>
</evidence>
<accession>A0A3P3XK97</accession>
<evidence type="ECO:0000256" key="2">
    <source>
        <dbReference type="ARBA" id="ARBA00022475"/>
    </source>
</evidence>
<proteinExistence type="predicted"/>
<dbReference type="PANTHER" id="PTHR38601">
    <property type="entry name" value="HYDROGENASE-4 COMPONENT E"/>
    <property type="match status" value="1"/>
</dbReference>
<evidence type="ECO:0000256" key="4">
    <source>
        <dbReference type="ARBA" id="ARBA00022989"/>
    </source>
</evidence>
<dbReference type="EMBL" id="FWDM01000027">
    <property type="protein sequence ID" value="SLM14402.1"/>
    <property type="molecule type" value="Genomic_DNA"/>
</dbReference>